<dbReference type="InterPro" id="IPR008875">
    <property type="entry name" value="TraX"/>
</dbReference>
<dbReference type="STRING" id="764291.STRUR_1116"/>
<comment type="caution">
    <text evidence="2">The sequence shown here is derived from an EMBL/GenBank/DDBJ whole genome shotgun (WGS) entry which is preliminary data.</text>
</comment>
<dbReference type="Proteomes" id="UP000005388">
    <property type="component" value="Unassembled WGS sequence"/>
</dbReference>
<keyword evidence="1" id="KW-0812">Transmembrane</keyword>
<feature type="transmembrane region" description="Helical" evidence="1">
    <location>
        <begin position="36"/>
        <end position="56"/>
    </location>
</feature>
<protein>
    <submittedName>
        <fullName evidence="2">TraX domain protein</fullName>
    </submittedName>
</protein>
<reference evidence="2 3" key="1">
    <citation type="journal article" date="2014" name="Int. J. Syst. Evol. Microbiol.">
        <title>Phylogenomics and the dynamic genome evolution of the genus Streptococcus.</title>
        <authorList>
            <consortium name="The Broad Institute Genome Sequencing Platform"/>
            <person name="Richards V.P."/>
            <person name="Palmer S.R."/>
            <person name="Pavinski Bitar P.D."/>
            <person name="Qin X."/>
            <person name="Weinstock G.M."/>
            <person name="Highlander S.K."/>
            <person name="Town C.D."/>
            <person name="Burne R.A."/>
            <person name="Stanhope M.J."/>
        </authorList>
    </citation>
    <scope>NUCLEOTIDE SEQUENCE [LARGE SCALE GENOMIC DNA]</scope>
    <source>
        <strain evidence="2 3">2285-97</strain>
    </source>
</reference>
<accession>G5KFV7</accession>
<keyword evidence="1" id="KW-1133">Transmembrane helix</keyword>
<organism evidence="2 3">
    <name type="scientific">Streptococcus urinalis 2285-97</name>
    <dbReference type="NCBI Taxonomy" id="764291"/>
    <lineage>
        <taxon>Bacteria</taxon>
        <taxon>Bacillati</taxon>
        <taxon>Bacillota</taxon>
        <taxon>Bacilli</taxon>
        <taxon>Lactobacillales</taxon>
        <taxon>Streptococcaceae</taxon>
        <taxon>Streptococcus</taxon>
    </lineage>
</organism>
<dbReference type="Pfam" id="PF05857">
    <property type="entry name" value="TraX"/>
    <property type="match status" value="1"/>
</dbReference>
<feature type="transmembrane region" description="Helical" evidence="1">
    <location>
        <begin position="12"/>
        <end position="30"/>
    </location>
</feature>
<keyword evidence="3" id="KW-1185">Reference proteome</keyword>
<keyword evidence="1" id="KW-0472">Membrane</keyword>
<dbReference type="EMBL" id="AEUZ02000001">
    <property type="protein sequence ID" value="EHJ56965.1"/>
    <property type="molecule type" value="Genomic_DNA"/>
</dbReference>
<sequence length="103" mass="12341">MHIKFNAFHLKIIAIIAMFINHFGHVFQVANSYPYLYFLTEFIGLFTFPIMAYLLVEGFIYTKNVKKYALRLFIFALLSILPFTFQVYYQTIYYSPYSLVFYP</sequence>
<proteinExistence type="predicted"/>
<name>G5KFV7_9STRE</name>
<evidence type="ECO:0000313" key="3">
    <source>
        <dbReference type="Proteomes" id="UP000005388"/>
    </source>
</evidence>
<evidence type="ECO:0000256" key="1">
    <source>
        <dbReference type="SAM" id="Phobius"/>
    </source>
</evidence>
<dbReference type="AlphaFoldDB" id="G5KFV7"/>
<gene>
    <name evidence="2" type="ORF">STRUR_1116</name>
</gene>
<evidence type="ECO:0000313" key="2">
    <source>
        <dbReference type="EMBL" id="EHJ56965.1"/>
    </source>
</evidence>
<feature type="transmembrane region" description="Helical" evidence="1">
    <location>
        <begin position="68"/>
        <end position="89"/>
    </location>
</feature>